<evidence type="ECO:0000256" key="1">
    <source>
        <dbReference type="SAM" id="MobiDB-lite"/>
    </source>
</evidence>
<reference evidence="3 4" key="1">
    <citation type="submission" date="2020-06" db="EMBL/GenBank/DDBJ databases">
        <title>REHAB project genomes.</title>
        <authorList>
            <person name="Shaw L.P."/>
        </authorList>
    </citation>
    <scope>NUCLEOTIDE SEQUENCE [LARGE SCALE GENOMIC DNA]</scope>
    <source>
        <strain evidence="3 4">RHBSTW-00092</strain>
    </source>
</reference>
<evidence type="ECO:0000313" key="4">
    <source>
        <dbReference type="Proteomes" id="UP000557483"/>
    </source>
</evidence>
<sequence>MSISATKSRKEEAEAGLSNDSRQTEITTPNFVLYGETFTFIETFSATVINSDPGNGQIWVKTNAGDEKQISDYGIPFRSSHTIHKYELRHYSKDDSYDAYKDALIVNEKTGEHEVKLKRKTIVIPAFLTMLFHTTSTVPYYRAMPVPKVLTVIFILLCASALISFLTLPWGFKDGYMWSDHKYIWFTYLFSRIGSFICIKLMKRRSQRFENELRNLINSVKR</sequence>
<keyword evidence="2" id="KW-1133">Transmembrane helix</keyword>
<keyword evidence="2" id="KW-0472">Membrane</keyword>
<dbReference type="Proteomes" id="UP000557483">
    <property type="component" value="Unassembled WGS sequence"/>
</dbReference>
<feature type="transmembrane region" description="Helical" evidence="2">
    <location>
        <begin position="149"/>
        <end position="171"/>
    </location>
</feature>
<comment type="caution">
    <text evidence="3">The sequence shown here is derived from an EMBL/GenBank/DDBJ whole genome shotgun (WGS) entry which is preliminary data.</text>
</comment>
<keyword evidence="2" id="KW-0812">Transmembrane</keyword>
<name>A0A839CJA3_9ENTR</name>
<evidence type="ECO:0000256" key="2">
    <source>
        <dbReference type="SAM" id="Phobius"/>
    </source>
</evidence>
<proteinExistence type="predicted"/>
<protein>
    <submittedName>
        <fullName evidence="3">Uncharacterized protein</fullName>
    </submittedName>
</protein>
<dbReference type="AlphaFoldDB" id="A0A839CJA3"/>
<dbReference type="RefSeq" id="WP_181333142.1">
    <property type="nucleotide sequence ID" value="NZ_CP056760.1"/>
</dbReference>
<feature type="region of interest" description="Disordered" evidence="1">
    <location>
        <begin position="1"/>
        <end position="22"/>
    </location>
</feature>
<gene>
    <name evidence="3" type="ORF">HV064_10005</name>
</gene>
<dbReference type="EMBL" id="JABXRN010000001">
    <property type="protein sequence ID" value="MBA8124228.1"/>
    <property type="molecule type" value="Genomic_DNA"/>
</dbReference>
<evidence type="ECO:0000313" key="3">
    <source>
        <dbReference type="EMBL" id="MBA8124228.1"/>
    </source>
</evidence>
<organism evidence="3 4">
    <name type="scientific">Klebsiella grimontii</name>
    <dbReference type="NCBI Taxonomy" id="2058152"/>
    <lineage>
        <taxon>Bacteria</taxon>
        <taxon>Pseudomonadati</taxon>
        <taxon>Pseudomonadota</taxon>
        <taxon>Gammaproteobacteria</taxon>
        <taxon>Enterobacterales</taxon>
        <taxon>Enterobacteriaceae</taxon>
        <taxon>Klebsiella/Raoultella group</taxon>
        <taxon>Klebsiella</taxon>
    </lineage>
</organism>
<accession>A0A839CJA3</accession>
<feature type="transmembrane region" description="Helical" evidence="2">
    <location>
        <begin position="183"/>
        <end position="202"/>
    </location>
</feature>